<evidence type="ECO:0000313" key="18">
    <source>
        <dbReference type="Proteomes" id="UP000007264"/>
    </source>
</evidence>
<dbReference type="Gene3D" id="3.40.50.300">
    <property type="entry name" value="P-loop containing nucleotide triphosphate hydrolases"/>
    <property type="match status" value="1"/>
</dbReference>
<dbReference type="GO" id="GO:0005524">
    <property type="term" value="F:ATP binding"/>
    <property type="evidence" value="ECO:0007669"/>
    <property type="project" value="UniProtKB-KW"/>
</dbReference>
<evidence type="ECO:0000256" key="9">
    <source>
        <dbReference type="ARBA" id="ARBA00022842"/>
    </source>
</evidence>
<dbReference type="PROSITE" id="PS01359">
    <property type="entry name" value="ZF_PHD_1"/>
    <property type="match status" value="1"/>
</dbReference>
<dbReference type="InterPro" id="IPR011011">
    <property type="entry name" value="Znf_FYVE_PHD"/>
</dbReference>
<dbReference type="EMBL" id="AGSI01000025">
    <property type="protein sequence ID" value="EIE18222.1"/>
    <property type="molecule type" value="Genomic_DNA"/>
</dbReference>
<dbReference type="CDD" id="cd00009">
    <property type="entry name" value="AAA"/>
    <property type="match status" value="1"/>
</dbReference>
<proteinExistence type="inferred from homology"/>
<dbReference type="PANTHER" id="PTHR10763">
    <property type="entry name" value="CELL DIVISION CONTROL PROTEIN 6-RELATED"/>
    <property type="match status" value="1"/>
</dbReference>
<dbReference type="InterPro" id="IPR019786">
    <property type="entry name" value="Zinc_finger_PHD-type_CS"/>
</dbReference>
<dbReference type="PROSITE" id="PS51038">
    <property type="entry name" value="BAH"/>
    <property type="match status" value="1"/>
</dbReference>
<feature type="region of interest" description="Disordered" evidence="14">
    <location>
        <begin position="797"/>
        <end position="833"/>
    </location>
</feature>
<evidence type="ECO:0000256" key="13">
    <source>
        <dbReference type="RuleBase" id="RU365058"/>
    </source>
</evidence>
<evidence type="ECO:0000259" key="15">
    <source>
        <dbReference type="PROSITE" id="PS50016"/>
    </source>
</evidence>
<dbReference type="KEGG" id="csl:COCSUDRAFT_60423"/>
<dbReference type="PROSITE" id="PS50016">
    <property type="entry name" value="ZF_PHD_2"/>
    <property type="match status" value="1"/>
</dbReference>
<gene>
    <name evidence="17" type="ORF">COCSUDRAFT_60423</name>
</gene>
<dbReference type="SMART" id="SM00249">
    <property type="entry name" value="PHD"/>
    <property type="match status" value="1"/>
</dbReference>
<dbReference type="InterPro" id="IPR001025">
    <property type="entry name" value="BAH_dom"/>
</dbReference>
<feature type="compositionally biased region" description="Basic and acidic residues" evidence="14">
    <location>
        <begin position="113"/>
        <end position="122"/>
    </location>
</feature>
<dbReference type="SUPFAM" id="SSF52540">
    <property type="entry name" value="P-loop containing nucleoside triphosphate hydrolases"/>
    <property type="match status" value="1"/>
</dbReference>
<dbReference type="InterPro" id="IPR043151">
    <property type="entry name" value="BAH_sf"/>
</dbReference>
<accession>I0YIK3</accession>
<feature type="region of interest" description="Disordered" evidence="14">
    <location>
        <begin position="466"/>
        <end position="491"/>
    </location>
</feature>
<feature type="region of interest" description="Disordered" evidence="14">
    <location>
        <begin position="1"/>
        <end position="239"/>
    </location>
</feature>
<dbReference type="InterPro" id="IPR027417">
    <property type="entry name" value="P-loop_NTPase"/>
</dbReference>
<feature type="compositionally biased region" description="Low complexity" evidence="14">
    <location>
        <begin position="224"/>
        <end position="236"/>
    </location>
</feature>
<keyword evidence="3 13" id="KW-0235">DNA replication</keyword>
<dbReference type="GO" id="GO:0016887">
    <property type="term" value="F:ATP hydrolysis activity"/>
    <property type="evidence" value="ECO:0007669"/>
    <property type="project" value="InterPro"/>
</dbReference>
<dbReference type="Pfam" id="PF00004">
    <property type="entry name" value="AAA"/>
    <property type="match status" value="1"/>
</dbReference>
<feature type="compositionally biased region" description="Polar residues" evidence="14">
    <location>
        <begin position="8"/>
        <end position="27"/>
    </location>
</feature>
<feature type="compositionally biased region" description="Low complexity" evidence="14">
    <location>
        <begin position="803"/>
        <end position="822"/>
    </location>
</feature>
<feature type="compositionally biased region" description="Acidic residues" evidence="14">
    <location>
        <begin position="466"/>
        <end position="482"/>
    </location>
</feature>
<comment type="caution">
    <text evidence="17">The sequence shown here is derived from an EMBL/GenBank/DDBJ whole genome shotgun (WGS) entry which is preliminary data.</text>
</comment>
<dbReference type="FunFam" id="3.40.50.300:FF:000199">
    <property type="entry name" value="Origin recognition complex subunit 1"/>
    <property type="match status" value="1"/>
</dbReference>
<dbReference type="STRING" id="574566.I0YIK3"/>
<dbReference type="SMART" id="SM00439">
    <property type="entry name" value="BAH"/>
    <property type="match status" value="1"/>
</dbReference>
<evidence type="ECO:0000256" key="2">
    <source>
        <dbReference type="ARBA" id="ARBA00008398"/>
    </source>
</evidence>
<dbReference type="SUPFAM" id="SSF57903">
    <property type="entry name" value="FYVE/PHD zinc finger"/>
    <property type="match status" value="1"/>
</dbReference>
<dbReference type="PANTHER" id="PTHR10763:SF23">
    <property type="entry name" value="ORIGIN RECOGNITION COMPLEX SUBUNIT 1"/>
    <property type="match status" value="1"/>
</dbReference>
<feature type="region of interest" description="Disordered" evidence="14">
    <location>
        <begin position="340"/>
        <end position="359"/>
    </location>
</feature>
<dbReference type="eggNOG" id="KOG1514">
    <property type="taxonomic scope" value="Eukaryota"/>
</dbReference>
<dbReference type="InterPro" id="IPR050311">
    <property type="entry name" value="ORC1/CDC6"/>
</dbReference>
<dbReference type="GeneID" id="17036228"/>
<evidence type="ECO:0000256" key="5">
    <source>
        <dbReference type="ARBA" id="ARBA00022741"/>
    </source>
</evidence>
<keyword evidence="10 13" id="KW-0238">DNA-binding</keyword>
<keyword evidence="4" id="KW-0479">Metal-binding</keyword>
<evidence type="ECO:0000256" key="3">
    <source>
        <dbReference type="ARBA" id="ARBA00022705"/>
    </source>
</evidence>
<dbReference type="GO" id="GO:0003682">
    <property type="term" value="F:chromatin binding"/>
    <property type="evidence" value="ECO:0007669"/>
    <property type="project" value="InterPro"/>
</dbReference>
<dbReference type="GO" id="GO:0006270">
    <property type="term" value="P:DNA replication initiation"/>
    <property type="evidence" value="ECO:0007669"/>
    <property type="project" value="TreeGrafter"/>
</dbReference>
<comment type="function">
    <text evidence="13">Component of the origin recognition complex (ORC) that binds origins of replication. DNA-binding is ATP-dependent, however specific DNA sequences that define origins of replication have not been identified so far. ORC is required to assemble the pre-replication complex necessary to initiate DNA replication.</text>
</comment>
<feature type="compositionally biased region" description="Basic and acidic residues" evidence="14">
    <location>
        <begin position="28"/>
        <end position="38"/>
    </location>
</feature>
<dbReference type="Gene3D" id="3.30.40.10">
    <property type="entry name" value="Zinc/RING finger domain, C3HC4 (zinc finger)"/>
    <property type="match status" value="1"/>
</dbReference>
<keyword evidence="5 13" id="KW-0547">Nucleotide-binding</keyword>
<reference evidence="17 18" key="1">
    <citation type="journal article" date="2012" name="Genome Biol.">
        <title>The genome of the polar eukaryotic microalga coccomyxa subellipsoidea reveals traits of cold adaptation.</title>
        <authorList>
            <person name="Blanc G."/>
            <person name="Agarkova I."/>
            <person name="Grimwood J."/>
            <person name="Kuo A."/>
            <person name="Brueggeman A."/>
            <person name="Dunigan D."/>
            <person name="Gurnon J."/>
            <person name="Ladunga I."/>
            <person name="Lindquist E."/>
            <person name="Lucas S."/>
            <person name="Pangilinan J."/>
            <person name="Proschold T."/>
            <person name="Salamov A."/>
            <person name="Schmutz J."/>
            <person name="Weeks D."/>
            <person name="Yamada T."/>
            <person name="Claverie J.M."/>
            <person name="Grigoriev I."/>
            <person name="Van Etten J."/>
            <person name="Lomsadze A."/>
            <person name="Borodovsky M."/>
        </authorList>
    </citation>
    <scope>NUCLEOTIDE SEQUENCE [LARGE SCALE GENOMIC DNA]</scope>
    <source>
        <strain evidence="17 18">C-169</strain>
    </source>
</reference>
<dbReference type="GO" id="GO:0005664">
    <property type="term" value="C:nuclear origin of replication recognition complex"/>
    <property type="evidence" value="ECO:0007669"/>
    <property type="project" value="TreeGrafter"/>
</dbReference>
<evidence type="ECO:0000259" key="16">
    <source>
        <dbReference type="PROSITE" id="PS51038"/>
    </source>
</evidence>
<keyword evidence="8 13" id="KW-0067">ATP-binding</keyword>
<dbReference type="GO" id="GO:0008270">
    <property type="term" value="F:zinc ion binding"/>
    <property type="evidence" value="ECO:0007669"/>
    <property type="project" value="UniProtKB-KW"/>
</dbReference>
<dbReference type="Pfam" id="PF22606">
    <property type="entry name" value="Cdc6-ORC-like_ATPase_lid"/>
    <property type="match status" value="1"/>
</dbReference>
<keyword evidence="6 12" id="KW-0863">Zinc-finger</keyword>
<dbReference type="InterPro" id="IPR019787">
    <property type="entry name" value="Znf_PHD-finger"/>
</dbReference>
<keyword evidence="9" id="KW-0460">Magnesium</keyword>
<feature type="domain" description="PHD-type" evidence="15">
    <location>
        <begin position="276"/>
        <end position="331"/>
    </location>
</feature>
<dbReference type="OrthoDB" id="1926878at2759"/>
<feature type="compositionally biased region" description="Low complexity" evidence="14">
    <location>
        <begin position="197"/>
        <end position="209"/>
    </location>
</feature>
<dbReference type="InterPro" id="IPR003593">
    <property type="entry name" value="AAA+_ATPase"/>
</dbReference>
<sequence>MEPVVPQQRPSGSQQRLNELARPTSSQIRDEVIQRLREASSTGASEDASTGVRSPATVGRPRLAKRPSPKKDEGADAEEACASDSTPSKKRRARQAQQAGRPRAKAALDFASDWEKGSDSGSERAQQATSAGGMEAERGAGADVAAEQPLQQTASKGWRGRKDGQGKQAAAQKLQPRSTRASAQPTEVRQLRPRPAPAVSAPVTPAKPAEAPVRPRGQSRQPQKETAATESGAAAKTAKRVPLQECKVDKKYTYRVGDCAYVITDDAFEDDGALALEVCEVCNKTEKRSGKKVIDLLECDRCLRGYHLDCLEPHLTAVPEGDWRCPGCVAGGAVVATAEAGDPKRGARRGAQQQRQQTDRQKFLAGKLELGRIEALWKQGKEVFMRCRWYCRPEDTVEGRQEHHTAREVFLQEVRDVNDVETLLRPATVCAPSELHDHPGDDVFVCDHMYHAGCGVFKALDDEEDGDIADISDDDSDADEDDTFRPVHACGRGRGGNGGRRRCLQGGEEWASGRRKQTLGLGAAGIPATARARDRTSLETARAALALTSAPGVMPCREVERADIARFVEEAVAAGEDCLGQCLYVAGVPGTGKTATVHEVIRQLRSQMDDGDLPAFRFVEINALRLPSPQHAYVQLYRALTGKHASPATAAEQLEAMFSGGVRGAAAPKRVTVVLVDEMDLLITKKQQARTLVLYNLCEWPTRPGARLAVIGIANTLDLPERLMPRVASRLGGRRVVFQPYKRDQLKRIVEQRLTDAGVSSVFHENAIKYAAGKVAAVSGDARRALELCRKAADIAEEEQQQPSAGVPSLAAAAGPADGAPGPSTPPKSPGATAAAAAVDEHRRSGTVVMGHVDAAIREMFRAVHMQLLGNCCRLEKIALAALVMETRATGRSDAVLRGVMARVEQLCAARQEPPPYCGDVISAAVRLGAKRLVLAGPGAHRLSMRLALNVSTDDVVTALKTDTTIAWMSQLNL</sequence>
<comment type="subunit">
    <text evidence="13">Component of the origin recognition complex (ORC) composed of at least ORC1, ORC2, ORC3, ORC4, ORC5 and ORC6. ORC is regulated in a cell-cycle and development dependent manner. It is sequentially assembled at the exit from anaphase of mitosis and disassembled as cells enter S phase. Binds unmodified and methylated histone H3.</text>
</comment>
<keyword evidence="17" id="KW-0378">Hydrolase</keyword>
<evidence type="ECO:0000256" key="12">
    <source>
        <dbReference type="PROSITE-ProRule" id="PRU00146"/>
    </source>
</evidence>
<comment type="similarity">
    <text evidence="2 13">Belongs to the ORC1 family.</text>
</comment>
<evidence type="ECO:0000256" key="11">
    <source>
        <dbReference type="ARBA" id="ARBA00023242"/>
    </source>
</evidence>
<name>I0YIK3_COCSC</name>
<dbReference type="Pfam" id="PF01426">
    <property type="entry name" value="BAH"/>
    <property type="match status" value="1"/>
</dbReference>
<evidence type="ECO:0000256" key="14">
    <source>
        <dbReference type="SAM" id="MobiDB-lite"/>
    </source>
</evidence>
<dbReference type="InterPro" id="IPR013083">
    <property type="entry name" value="Znf_RING/FYVE/PHD"/>
</dbReference>
<keyword evidence="18" id="KW-1185">Reference proteome</keyword>
<evidence type="ECO:0000256" key="7">
    <source>
        <dbReference type="ARBA" id="ARBA00022833"/>
    </source>
</evidence>
<dbReference type="GO" id="GO:0003688">
    <property type="term" value="F:DNA replication origin binding"/>
    <property type="evidence" value="ECO:0007669"/>
    <property type="project" value="TreeGrafter"/>
</dbReference>
<comment type="subcellular location">
    <subcellularLocation>
        <location evidence="1 13">Nucleus</location>
    </subcellularLocation>
</comment>
<evidence type="ECO:0000256" key="6">
    <source>
        <dbReference type="ARBA" id="ARBA00022771"/>
    </source>
</evidence>
<evidence type="ECO:0000256" key="8">
    <source>
        <dbReference type="ARBA" id="ARBA00022840"/>
    </source>
</evidence>
<dbReference type="Gene3D" id="2.30.30.490">
    <property type="match status" value="1"/>
</dbReference>
<protein>
    <recommendedName>
        <fullName evidence="13">Origin recognition complex subunit 1</fullName>
    </recommendedName>
</protein>
<evidence type="ECO:0000256" key="4">
    <source>
        <dbReference type="ARBA" id="ARBA00022723"/>
    </source>
</evidence>
<dbReference type="AlphaFoldDB" id="I0YIK3"/>
<feature type="compositionally biased region" description="Polar residues" evidence="14">
    <location>
        <begin position="175"/>
        <end position="187"/>
    </location>
</feature>
<keyword evidence="11 13" id="KW-0539">Nucleus</keyword>
<dbReference type="InterPro" id="IPR003959">
    <property type="entry name" value="ATPase_AAA_core"/>
</dbReference>
<keyword evidence="7" id="KW-0862">Zinc</keyword>
<organism evidence="17 18">
    <name type="scientific">Coccomyxa subellipsoidea (strain C-169)</name>
    <name type="common">Green microalga</name>
    <dbReference type="NCBI Taxonomy" id="574566"/>
    <lineage>
        <taxon>Eukaryota</taxon>
        <taxon>Viridiplantae</taxon>
        <taxon>Chlorophyta</taxon>
        <taxon>core chlorophytes</taxon>
        <taxon>Trebouxiophyceae</taxon>
        <taxon>Trebouxiophyceae incertae sedis</taxon>
        <taxon>Coccomyxaceae</taxon>
        <taxon>Coccomyxa</taxon>
        <taxon>Coccomyxa subellipsoidea</taxon>
    </lineage>
</organism>
<feature type="compositionally biased region" description="Low complexity" evidence="14">
    <location>
        <begin position="95"/>
        <end position="107"/>
    </location>
</feature>
<dbReference type="RefSeq" id="XP_005642766.1">
    <property type="nucleotide sequence ID" value="XM_005642709.1"/>
</dbReference>
<dbReference type="Gene3D" id="1.10.8.60">
    <property type="match status" value="1"/>
</dbReference>
<evidence type="ECO:0000256" key="10">
    <source>
        <dbReference type="ARBA" id="ARBA00023125"/>
    </source>
</evidence>
<evidence type="ECO:0000256" key="1">
    <source>
        <dbReference type="ARBA" id="ARBA00004123"/>
    </source>
</evidence>
<evidence type="ECO:0000313" key="17">
    <source>
        <dbReference type="EMBL" id="EIE18222.1"/>
    </source>
</evidence>
<dbReference type="Proteomes" id="UP000007264">
    <property type="component" value="Unassembled WGS sequence"/>
</dbReference>
<dbReference type="InterPro" id="IPR001965">
    <property type="entry name" value="Znf_PHD"/>
</dbReference>
<feature type="compositionally biased region" description="Polar residues" evidence="14">
    <location>
        <begin position="39"/>
        <end position="52"/>
    </location>
</feature>
<dbReference type="SMART" id="SM00382">
    <property type="entry name" value="AAA"/>
    <property type="match status" value="1"/>
</dbReference>
<dbReference type="InterPro" id="IPR054425">
    <property type="entry name" value="Cdc6_ORC1-like_ATPase_lid"/>
</dbReference>
<dbReference type="GO" id="GO:0033314">
    <property type="term" value="P:mitotic DNA replication checkpoint signaling"/>
    <property type="evidence" value="ECO:0007669"/>
    <property type="project" value="TreeGrafter"/>
</dbReference>
<feature type="domain" description="BAH" evidence="16">
    <location>
        <begin position="345"/>
        <end position="461"/>
    </location>
</feature>